<evidence type="ECO:0000313" key="1">
    <source>
        <dbReference type="EMBL" id="WNZ24491.1"/>
    </source>
</evidence>
<gene>
    <name evidence="1" type="ORF">HJG54_17605</name>
</gene>
<protein>
    <submittedName>
        <fullName evidence="1">Uncharacterized protein</fullName>
    </submittedName>
</protein>
<sequence length="291" mass="32013">MAFTDNSDLYGSVNEAGVNRVVRHIMRKRPSLFNYATAAVASNRALWCVPVDFDSSINDSFFANKKNGGRPNPIFTIEDPLPVLGARTSYSVQVGLNFCVQLVKAELDLHPGRLFELPPELEPPLKEQRFAIRASVCGGLGCPEKDFLDAVRPDQTNTTSLAAQRNPVVVLPSRKLNCFCLDLFVVGHVEVVLSGSEQRLLAKVDALEIVDVKPEGLESNIECYLELLLQLVILPRVNTAAKELVLDLLTTLNNLPGTIVPLIMPKPPAIPHNPAIEDDQLKLFVDLQVMP</sequence>
<dbReference type="RefSeq" id="WP_316430311.1">
    <property type="nucleotide sequence ID" value="NZ_CP053586.1"/>
</dbReference>
<organism evidence="1">
    <name type="scientific">Leptolyngbya sp. NK1-12</name>
    <dbReference type="NCBI Taxonomy" id="2547451"/>
    <lineage>
        <taxon>Bacteria</taxon>
        <taxon>Bacillati</taxon>
        <taxon>Cyanobacteriota</taxon>
        <taxon>Cyanophyceae</taxon>
        <taxon>Leptolyngbyales</taxon>
        <taxon>Leptolyngbyaceae</taxon>
        <taxon>Leptolyngbya group</taxon>
        <taxon>Leptolyngbya</taxon>
    </lineage>
</organism>
<proteinExistence type="predicted"/>
<dbReference type="AlphaFoldDB" id="A0AA96WMY2"/>
<accession>A0AA96WMY2</accession>
<reference evidence="1" key="1">
    <citation type="submission" date="2020-05" db="EMBL/GenBank/DDBJ databases">
        <authorList>
            <person name="Zhu T."/>
            <person name="Keshari N."/>
            <person name="Lu X."/>
        </authorList>
    </citation>
    <scope>NUCLEOTIDE SEQUENCE</scope>
    <source>
        <strain evidence="1">NK1-12</strain>
    </source>
</reference>
<name>A0AA96WMY2_9CYAN</name>
<dbReference type="EMBL" id="CP053586">
    <property type="protein sequence ID" value="WNZ24491.1"/>
    <property type="molecule type" value="Genomic_DNA"/>
</dbReference>